<keyword evidence="4 7" id="KW-0808">Transferase</keyword>
<dbReference type="KEGG" id="nhu:H0264_26995"/>
<comment type="similarity">
    <text evidence="2 6">Belongs to the UPF0677 family.</text>
</comment>
<dbReference type="Proteomes" id="UP000515512">
    <property type="component" value="Chromosome"/>
</dbReference>
<dbReference type="InterPro" id="IPR007213">
    <property type="entry name" value="Ppm1/Ppm2/Tcmp"/>
</dbReference>
<evidence type="ECO:0000256" key="5">
    <source>
        <dbReference type="ARBA" id="ARBA00022691"/>
    </source>
</evidence>
<keyword evidence="8" id="KW-1185">Reference proteome</keyword>
<dbReference type="NCBIfam" id="TIGR00027">
    <property type="entry name" value="mthyl_TIGR00027"/>
    <property type="match status" value="1"/>
</dbReference>
<dbReference type="PANTHER" id="PTHR43619:SF2">
    <property type="entry name" value="S-ADENOSYL-L-METHIONINE-DEPENDENT METHYLTRANSFERASES SUPERFAMILY PROTEIN"/>
    <property type="match status" value="1"/>
</dbReference>
<evidence type="ECO:0000256" key="3">
    <source>
        <dbReference type="ARBA" id="ARBA00022603"/>
    </source>
</evidence>
<keyword evidence="5 6" id="KW-0949">S-adenosyl-L-methionine</keyword>
<evidence type="ECO:0000256" key="6">
    <source>
        <dbReference type="RuleBase" id="RU362030"/>
    </source>
</evidence>
<dbReference type="Pfam" id="PF04072">
    <property type="entry name" value="LCM"/>
    <property type="match status" value="1"/>
</dbReference>
<dbReference type="AlphaFoldDB" id="A0A7D6ZUF1"/>
<comment type="function">
    <text evidence="1 6">Exhibits S-adenosyl-L-methionine-dependent methyltransferase activity.</text>
</comment>
<evidence type="ECO:0000313" key="7">
    <source>
        <dbReference type="EMBL" id="QLY28949.1"/>
    </source>
</evidence>
<protein>
    <recommendedName>
        <fullName evidence="6">S-adenosyl-L-methionine-dependent methyltransferase</fullName>
        <ecNumber evidence="6">2.1.1.-</ecNumber>
    </recommendedName>
</protein>
<dbReference type="SUPFAM" id="SSF53335">
    <property type="entry name" value="S-adenosyl-L-methionine-dependent methyltransferases"/>
    <property type="match status" value="1"/>
</dbReference>
<gene>
    <name evidence="7" type="ORF">H0264_26995</name>
</gene>
<dbReference type="PANTHER" id="PTHR43619">
    <property type="entry name" value="S-ADENOSYL-L-METHIONINE-DEPENDENT METHYLTRANSFERASE YKTD-RELATED"/>
    <property type="match status" value="1"/>
</dbReference>
<proteinExistence type="inferred from homology"/>
<keyword evidence="3 6" id="KW-0489">Methyltransferase</keyword>
<evidence type="ECO:0000256" key="1">
    <source>
        <dbReference type="ARBA" id="ARBA00003907"/>
    </source>
</evidence>
<evidence type="ECO:0000256" key="2">
    <source>
        <dbReference type="ARBA" id="ARBA00008138"/>
    </source>
</evidence>
<name>A0A7D6ZUF1_9NOCA</name>
<organism evidence="7 8">
    <name type="scientific">Nocardia huaxiensis</name>
    <dbReference type="NCBI Taxonomy" id="2755382"/>
    <lineage>
        <taxon>Bacteria</taxon>
        <taxon>Bacillati</taxon>
        <taxon>Actinomycetota</taxon>
        <taxon>Actinomycetes</taxon>
        <taxon>Mycobacteriales</taxon>
        <taxon>Nocardiaceae</taxon>
        <taxon>Nocardia</taxon>
    </lineage>
</organism>
<dbReference type="EMBL" id="CP059399">
    <property type="protein sequence ID" value="QLY28949.1"/>
    <property type="molecule type" value="Genomic_DNA"/>
</dbReference>
<dbReference type="Gene3D" id="3.40.50.150">
    <property type="entry name" value="Vaccinia Virus protein VP39"/>
    <property type="match status" value="1"/>
</dbReference>
<dbReference type="EC" id="2.1.1.-" evidence="6"/>
<evidence type="ECO:0000256" key="4">
    <source>
        <dbReference type="ARBA" id="ARBA00022679"/>
    </source>
</evidence>
<dbReference type="InterPro" id="IPR011610">
    <property type="entry name" value="SAM_mthyl_Trfase_ML2640-like"/>
</dbReference>
<sequence>MAERAASRTAVLVCQARAVGDGRLGVGRFSDPLAIELLREPEIPPVTLARSGVAPSSFGDRVEFELLTTTTDILVTRTVAIDDAVREKGNPQLVILGAGLDARAWRMPELAGVRVFEVDHPASQAEKRERLGERAPIAEVRFVPVDFAHDELGTTLAEHGHDETVPTTWIWEGVVPYLSPDEVTATVIEVAKRSAPGSRLLVSYPTPSPLSATVGRRMLGVLFRLAGRRSPLAGEPWRSAWTPEQMRDLLVEHGFYVVSDVDQLTIGEELGLGIRRKSAVGRGQVAVADRG</sequence>
<accession>A0A7D6ZUF1</accession>
<dbReference type="GO" id="GO:0032259">
    <property type="term" value="P:methylation"/>
    <property type="evidence" value="ECO:0007669"/>
    <property type="project" value="UniProtKB-KW"/>
</dbReference>
<dbReference type="GO" id="GO:0008168">
    <property type="term" value="F:methyltransferase activity"/>
    <property type="evidence" value="ECO:0007669"/>
    <property type="project" value="UniProtKB-UniRule"/>
</dbReference>
<evidence type="ECO:0000313" key="8">
    <source>
        <dbReference type="Proteomes" id="UP000515512"/>
    </source>
</evidence>
<dbReference type="RefSeq" id="WP_181580155.1">
    <property type="nucleotide sequence ID" value="NZ_CP059399.1"/>
</dbReference>
<reference evidence="7 8" key="1">
    <citation type="submission" date="2020-07" db="EMBL/GenBank/DDBJ databases">
        <authorList>
            <person name="Zhuang K."/>
            <person name="Ran Y."/>
        </authorList>
    </citation>
    <scope>NUCLEOTIDE SEQUENCE [LARGE SCALE GENOMIC DNA]</scope>
    <source>
        <strain evidence="7 8">WCH-YHL-001</strain>
    </source>
</reference>
<dbReference type="InterPro" id="IPR029063">
    <property type="entry name" value="SAM-dependent_MTases_sf"/>
</dbReference>